<evidence type="ECO:0000256" key="1">
    <source>
        <dbReference type="SAM" id="MobiDB-lite"/>
    </source>
</evidence>
<dbReference type="EMBL" id="LN734002">
    <property type="protein sequence ID" value="CEP19060.1"/>
    <property type="molecule type" value="Genomic_DNA"/>
</dbReference>
<accession>A0A0B7NU70</accession>
<protein>
    <submittedName>
        <fullName evidence="2">Uncharacterized protein</fullName>
    </submittedName>
</protein>
<feature type="region of interest" description="Disordered" evidence="1">
    <location>
        <begin position="1"/>
        <end position="47"/>
    </location>
</feature>
<feature type="compositionally biased region" description="Basic residues" evidence="1">
    <location>
        <begin position="15"/>
        <end position="30"/>
    </location>
</feature>
<sequence>MSLQTKPTERLPRWQFRKKKKVEKRRKKRQANAEATKSTMIPTIKEPDTSLLLAEKQKYEQEKRTWEQRETKFKLVELAKQKAREKEERAKALTQKRWQDTLMTLPMLAPSFSIDAEIKTSSKGPFMTFVQPASDATSSRLRKTTYRERFLQRKRNKL</sequence>
<reference evidence="2 3" key="1">
    <citation type="submission" date="2014-09" db="EMBL/GenBank/DDBJ databases">
        <authorList>
            <person name="Ellenberger Sabrina"/>
        </authorList>
    </citation>
    <scope>NUCLEOTIDE SEQUENCE [LARGE SCALE GENOMIC DNA]</scope>
    <source>
        <strain evidence="2 3">CBS 412.66</strain>
    </source>
</reference>
<name>A0A0B7NU70_9FUNG</name>
<dbReference type="AlphaFoldDB" id="A0A0B7NU70"/>
<keyword evidence="3" id="KW-1185">Reference proteome</keyword>
<evidence type="ECO:0000313" key="2">
    <source>
        <dbReference type="EMBL" id="CEP19060.1"/>
    </source>
</evidence>
<gene>
    <name evidence="2" type="primary">PARPA_13372.1 scaffold 46804</name>
</gene>
<dbReference type="OrthoDB" id="2286862at2759"/>
<proteinExistence type="predicted"/>
<dbReference type="Proteomes" id="UP000054107">
    <property type="component" value="Unassembled WGS sequence"/>
</dbReference>
<evidence type="ECO:0000313" key="3">
    <source>
        <dbReference type="Proteomes" id="UP000054107"/>
    </source>
</evidence>
<organism evidence="2 3">
    <name type="scientific">Parasitella parasitica</name>
    <dbReference type="NCBI Taxonomy" id="35722"/>
    <lineage>
        <taxon>Eukaryota</taxon>
        <taxon>Fungi</taxon>
        <taxon>Fungi incertae sedis</taxon>
        <taxon>Mucoromycota</taxon>
        <taxon>Mucoromycotina</taxon>
        <taxon>Mucoromycetes</taxon>
        <taxon>Mucorales</taxon>
        <taxon>Mucorineae</taxon>
        <taxon>Mucoraceae</taxon>
        <taxon>Parasitella</taxon>
    </lineage>
</organism>